<feature type="domain" description="YCII-related" evidence="2">
    <location>
        <begin position="1"/>
        <end position="115"/>
    </location>
</feature>
<dbReference type="InterPro" id="IPR005545">
    <property type="entry name" value="YCII"/>
</dbReference>
<dbReference type="EMBL" id="CP063849">
    <property type="protein sequence ID" value="QOY86706.1"/>
    <property type="molecule type" value="Genomic_DNA"/>
</dbReference>
<sequence length="126" mass="13741">MKFLCIVFVDEARLHALSPRESQALDDVSLAYDETLRERGHLLAAQALESVNTAAVVRVRDGRVLVTDGPFAEAREQVGGFILIEARDRGEAIEVAARIPAIQLGGIEVRPVKELVASSSLHEKPQ</sequence>
<reference evidence="3 4" key="1">
    <citation type="submission" date="2020-10" db="EMBL/GenBank/DDBJ databases">
        <title>Complete genome sequence of Paludibaculum fermentans P105T, a facultatively anaerobic acidobacterium capable of dissimilatory Fe(III) reduction.</title>
        <authorList>
            <person name="Dedysh S.N."/>
            <person name="Beletsky A.V."/>
            <person name="Kulichevskaya I.S."/>
            <person name="Mardanov A.V."/>
            <person name="Ravin N.V."/>
        </authorList>
    </citation>
    <scope>NUCLEOTIDE SEQUENCE [LARGE SCALE GENOMIC DNA]</scope>
    <source>
        <strain evidence="3 4">P105</strain>
    </source>
</reference>
<name>A0A7S7SJR4_PALFE</name>
<evidence type="ECO:0000313" key="3">
    <source>
        <dbReference type="EMBL" id="QOY86706.1"/>
    </source>
</evidence>
<dbReference type="KEGG" id="pfer:IRI77_28550"/>
<keyword evidence="4" id="KW-1185">Reference proteome</keyword>
<protein>
    <submittedName>
        <fullName evidence="3">YciI family protein</fullName>
    </submittedName>
</protein>
<dbReference type="Proteomes" id="UP000593892">
    <property type="component" value="Chromosome"/>
</dbReference>
<proteinExistence type="inferred from homology"/>
<dbReference type="AlphaFoldDB" id="A0A7S7SJR4"/>
<evidence type="ECO:0000256" key="1">
    <source>
        <dbReference type="ARBA" id="ARBA00007689"/>
    </source>
</evidence>
<gene>
    <name evidence="3" type="ORF">IRI77_28550</name>
</gene>
<evidence type="ECO:0000313" key="4">
    <source>
        <dbReference type="Proteomes" id="UP000593892"/>
    </source>
</evidence>
<comment type="similarity">
    <text evidence="1">Belongs to the YciI family.</text>
</comment>
<accession>A0A7S7SJR4</accession>
<organism evidence="3 4">
    <name type="scientific">Paludibaculum fermentans</name>
    <dbReference type="NCBI Taxonomy" id="1473598"/>
    <lineage>
        <taxon>Bacteria</taxon>
        <taxon>Pseudomonadati</taxon>
        <taxon>Acidobacteriota</taxon>
        <taxon>Terriglobia</taxon>
        <taxon>Bryobacterales</taxon>
        <taxon>Bryobacteraceae</taxon>
        <taxon>Paludibaculum</taxon>
    </lineage>
</organism>
<dbReference type="RefSeq" id="WP_194448375.1">
    <property type="nucleotide sequence ID" value="NZ_CP063849.1"/>
</dbReference>
<dbReference type="PANTHER" id="PTHR35174">
    <property type="entry name" value="BLL7171 PROTEIN-RELATED"/>
    <property type="match status" value="1"/>
</dbReference>
<dbReference type="Gene3D" id="3.30.70.1060">
    <property type="entry name" value="Dimeric alpha+beta barrel"/>
    <property type="match status" value="1"/>
</dbReference>
<dbReference type="Pfam" id="PF03795">
    <property type="entry name" value="YCII"/>
    <property type="match status" value="1"/>
</dbReference>
<dbReference type="InterPro" id="IPR011008">
    <property type="entry name" value="Dimeric_a/b-barrel"/>
</dbReference>
<dbReference type="SUPFAM" id="SSF54909">
    <property type="entry name" value="Dimeric alpha+beta barrel"/>
    <property type="match status" value="1"/>
</dbReference>
<evidence type="ECO:0000259" key="2">
    <source>
        <dbReference type="Pfam" id="PF03795"/>
    </source>
</evidence>
<dbReference type="PANTHER" id="PTHR35174:SF3">
    <property type="entry name" value="BLL7171 PROTEIN"/>
    <property type="match status" value="1"/>
</dbReference>